<keyword evidence="2" id="KW-1185">Reference proteome</keyword>
<organism evidence="1 2">
    <name type="scientific">Nosema granulosis</name>
    <dbReference type="NCBI Taxonomy" id="83296"/>
    <lineage>
        <taxon>Eukaryota</taxon>
        <taxon>Fungi</taxon>
        <taxon>Fungi incertae sedis</taxon>
        <taxon>Microsporidia</taxon>
        <taxon>Nosematidae</taxon>
        <taxon>Nosema</taxon>
    </lineage>
</organism>
<evidence type="ECO:0000313" key="2">
    <source>
        <dbReference type="Proteomes" id="UP000740883"/>
    </source>
</evidence>
<accession>A0A9P6GVT3</accession>
<name>A0A9P6GVT3_9MICR</name>
<sequence length="168" mass="19796">MGLPFFLSNYFIFDDLSTADFLLLHVLFYNKEIRSRERQLLVHIYSLCIDHGINVLFKQHPKTSTLQKMVLINLEDGHVGSIHKKLYLSDFKEAWLEENNDNILSQMIRLKRTEKELIKMIHGIIRYSSNTSCYVDALNDFVFGLFINLYKKTPYMILLKSLEMVQSL</sequence>
<dbReference type="Proteomes" id="UP000740883">
    <property type="component" value="Unassembled WGS sequence"/>
</dbReference>
<proteinExistence type="predicted"/>
<dbReference type="AlphaFoldDB" id="A0A9P6GVT3"/>
<protein>
    <submittedName>
        <fullName evidence="1">Uncharacterized protein</fullName>
    </submittedName>
</protein>
<comment type="caution">
    <text evidence="1">The sequence shown here is derived from an EMBL/GenBank/DDBJ whole genome shotgun (WGS) entry which is preliminary data.</text>
</comment>
<gene>
    <name evidence="1" type="ORF">NGRA_2881</name>
</gene>
<dbReference type="EMBL" id="SBJO01000436">
    <property type="protein sequence ID" value="KAF9761068.1"/>
    <property type="molecule type" value="Genomic_DNA"/>
</dbReference>
<evidence type="ECO:0000313" key="1">
    <source>
        <dbReference type="EMBL" id="KAF9761068.1"/>
    </source>
</evidence>
<reference evidence="1 2" key="1">
    <citation type="journal article" date="2020" name="Genome Biol. Evol.">
        <title>Comparative genomics of strictly vertically transmitted, feminizing microsporidia endosymbionts of amphipod crustaceans.</title>
        <authorList>
            <person name="Cormier A."/>
            <person name="Chebbi M.A."/>
            <person name="Giraud I."/>
            <person name="Wattier R."/>
            <person name="Teixeira M."/>
            <person name="Gilbert C."/>
            <person name="Rigaud T."/>
            <person name="Cordaux R."/>
        </authorList>
    </citation>
    <scope>NUCLEOTIDE SEQUENCE [LARGE SCALE GENOMIC DNA]</scope>
    <source>
        <strain evidence="1 2">Ou3-Ou53</strain>
    </source>
</reference>